<accession>A0A8S5VH93</accession>
<name>A0A8S5VH93_9CAUD</name>
<organism evidence="1">
    <name type="scientific">Myoviridae sp. ctkfK18</name>
    <dbReference type="NCBI Taxonomy" id="2825165"/>
    <lineage>
        <taxon>Viruses</taxon>
        <taxon>Duplodnaviria</taxon>
        <taxon>Heunggongvirae</taxon>
        <taxon>Uroviricota</taxon>
        <taxon>Caudoviricetes</taxon>
    </lineage>
</organism>
<proteinExistence type="predicted"/>
<dbReference type="EMBL" id="BK016265">
    <property type="protein sequence ID" value="DAG05987.1"/>
    <property type="molecule type" value="Genomic_DNA"/>
</dbReference>
<protein>
    <submittedName>
        <fullName evidence="1">Uncharacterized protein</fullName>
    </submittedName>
</protein>
<evidence type="ECO:0000313" key="1">
    <source>
        <dbReference type="EMBL" id="DAG05987.1"/>
    </source>
</evidence>
<reference evidence="1" key="1">
    <citation type="journal article" date="2021" name="Proc. Natl. Acad. Sci. U.S.A.">
        <title>A Catalog of Tens of Thousands of Viruses from Human Metagenomes Reveals Hidden Associations with Chronic Diseases.</title>
        <authorList>
            <person name="Tisza M.J."/>
            <person name="Buck C.B."/>
        </authorList>
    </citation>
    <scope>NUCLEOTIDE SEQUENCE</scope>
    <source>
        <strain evidence="1">CtkfK18</strain>
    </source>
</reference>
<sequence length="79" mass="9413">MVYIDINSTIDSLDGLEIFKSKIREYIDNGYTIKSYNIEKCDDEPVRVKAILTDHKSLFREFRNVRFIKKVEKILKELI</sequence>